<proteinExistence type="predicted"/>
<gene>
    <name evidence="1" type="ORF">FR698_13940</name>
</gene>
<evidence type="ECO:0000313" key="2">
    <source>
        <dbReference type="Proteomes" id="UP000321201"/>
    </source>
</evidence>
<dbReference type="Pfam" id="PF03922">
    <property type="entry name" value="OmpW"/>
    <property type="match status" value="1"/>
</dbReference>
<dbReference type="GO" id="GO:0055085">
    <property type="term" value="P:transmembrane transport"/>
    <property type="evidence" value="ECO:0007669"/>
    <property type="project" value="TreeGrafter"/>
</dbReference>
<dbReference type="EMBL" id="VPFL01000023">
    <property type="protein sequence ID" value="TXF10729.1"/>
    <property type="molecule type" value="Genomic_DNA"/>
</dbReference>
<dbReference type="GO" id="GO:0019867">
    <property type="term" value="C:outer membrane"/>
    <property type="evidence" value="ECO:0007669"/>
    <property type="project" value="InterPro"/>
</dbReference>
<dbReference type="Gene3D" id="2.40.160.20">
    <property type="match status" value="1"/>
</dbReference>
<sequence length="199" mass="21849">MEKPLGRALGAVLLLVSTGVQADNGDWLLRFRVVDIETQSRSSPLSGVDVQDKVIPEVDISYFLAKQWALELILTYPQKHDISLNGTNIGSVKHLPPTLSLQYHFLPDARFRPYVGAGINYTRFSDVNLAGGTLDIDRNSWGAALQAGADIEIGKSVFLNLDVKKVYMETDVKSAATGAMVTNLKIDPWLIGAGFGWRF</sequence>
<protein>
    <submittedName>
        <fullName evidence="1">OmpW family protein</fullName>
    </submittedName>
</protein>
<dbReference type="RefSeq" id="WP_147800810.1">
    <property type="nucleotide sequence ID" value="NZ_VPFL01000023.1"/>
</dbReference>
<dbReference type="PANTHER" id="PTHR36920:SF1">
    <property type="entry name" value="OUTER MEMBRANE PROTEIN W"/>
    <property type="match status" value="1"/>
</dbReference>
<dbReference type="Proteomes" id="UP000321201">
    <property type="component" value="Unassembled WGS sequence"/>
</dbReference>
<dbReference type="OrthoDB" id="9807574at2"/>
<dbReference type="PANTHER" id="PTHR36920">
    <property type="match status" value="1"/>
</dbReference>
<dbReference type="InParanoid" id="A0A5C7EIL1"/>
<dbReference type="InterPro" id="IPR005618">
    <property type="entry name" value="OMPW"/>
</dbReference>
<name>A0A5C7EIL1_9PROT</name>
<keyword evidence="2" id="KW-1185">Reference proteome</keyword>
<accession>A0A5C7EIL1</accession>
<evidence type="ECO:0000313" key="1">
    <source>
        <dbReference type="EMBL" id="TXF10729.1"/>
    </source>
</evidence>
<reference evidence="1 2" key="1">
    <citation type="submission" date="2019-08" db="EMBL/GenBank/DDBJ databases">
        <title>Pelomicrobium methylotrophicum gen. nov., sp. nov. a moderately thermophilic, facultatively anaerobic, lithoautotrophic and methylotrophic bacterium isolated from a terrestrial mud volcano.</title>
        <authorList>
            <person name="Slobodkina G.B."/>
            <person name="Merkel A.Y."/>
            <person name="Slobodkin A.I."/>
        </authorList>
    </citation>
    <scope>NUCLEOTIDE SEQUENCE [LARGE SCALE GENOMIC DNA]</scope>
    <source>
        <strain evidence="1 2">SM250</strain>
    </source>
</reference>
<comment type="caution">
    <text evidence="1">The sequence shown here is derived from an EMBL/GenBank/DDBJ whole genome shotgun (WGS) entry which is preliminary data.</text>
</comment>
<dbReference type="SUPFAM" id="SSF56925">
    <property type="entry name" value="OMPA-like"/>
    <property type="match status" value="1"/>
</dbReference>
<organism evidence="1 2">
    <name type="scientific">Pelomicrobium methylotrophicum</name>
    <dbReference type="NCBI Taxonomy" id="2602750"/>
    <lineage>
        <taxon>Bacteria</taxon>
        <taxon>Pseudomonadati</taxon>
        <taxon>Pseudomonadota</taxon>
        <taxon>Hydrogenophilia</taxon>
        <taxon>Hydrogenophilia incertae sedis</taxon>
        <taxon>Pelomicrobium</taxon>
    </lineage>
</organism>
<dbReference type="FunCoup" id="A0A5C7EIL1">
    <property type="interactions" value="57"/>
</dbReference>
<dbReference type="AlphaFoldDB" id="A0A5C7EIL1"/>
<dbReference type="InterPro" id="IPR011250">
    <property type="entry name" value="OMP/PagP_B-barrel"/>
</dbReference>